<sequence length="96" mass="11074">MSNNQVQRVWEECKIHDKKDHRIVHYHLVDTTPNSLLAVVGIERSRKHMTYSATKYFLQVFGSTSTVHAGNRWKSRKDVAEFISSINSRGGPIFDN</sequence>
<dbReference type="AlphaFoldDB" id="A0A830CU06"/>
<accession>A0A830CU06</accession>
<name>A0A830CU06_9LAMI</name>
<dbReference type="OrthoDB" id="1883212at2759"/>
<protein>
    <submittedName>
        <fullName evidence="1">Uncharacterized protein</fullName>
    </submittedName>
</protein>
<dbReference type="EMBL" id="BMAC01000700">
    <property type="protein sequence ID" value="GFQ01683.1"/>
    <property type="molecule type" value="Genomic_DNA"/>
</dbReference>
<keyword evidence="2" id="KW-1185">Reference proteome</keyword>
<reference evidence="1" key="1">
    <citation type="submission" date="2020-07" db="EMBL/GenBank/DDBJ databases">
        <title>Ethylene signaling mediates host invasion by parasitic plants.</title>
        <authorList>
            <person name="Yoshida S."/>
        </authorList>
    </citation>
    <scope>NUCLEOTIDE SEQUENCE</scope>
    <source>
        <strain evidence="1">Okayama</strain>
    </source>
</reference>
<organism evidence="1 2">
    <name type="scientific">Phtheirospermum japonicum</name>
    <dbReference type="NCBI Taxonomy" id="374723"/>
    <lineage>
        <taxon>Eukaryota</taxon>
        <taxon>Viridiplantae</taxon>
        <taxon>Streptophyta</taxon>
        <taxon>Embryophyta</taxon>
        <taxon>Tracheophyta</taxon>
        <taxon>Spermatophyta</taxon>
        <taxon>Magnoliopsida</taxon>
        <taxon>eudicotyledons</taxon>
        <taxon>Gunneridae</taxon>
        <taxon>Pentapetalae</taxon>
        <taxon>asterids</taxon>
        <taxon>lamiids</taxon>
        <taxon>Lamiales</taxon>
        <taxon>Orobanchaceae</taxon>
        <taxon>Orobanchaceae incertae sedis</taxon>
        <taxon>Phtheirospermum</taxon>
    </lineage>
</organism>
<evidence type="ECO:0000313" key="2">
    <source>
        <dbReference type="Proteomes" id="UP000653305"/>
    </source>
</evidence>
<evidence type="ECO:0000313" key="1">
    <source>
        <dbReference type="EMBL" id="GFQ01683.1"/>
    </source>
</evidence>
<dbReference type="Proteomes" id="UP000653305">
    <property type="component" value="Unassembled WGS sequence"/>
</dbReference>
<gene>
    <name evidence="1" type="ORF">PHJA_002312200</name>
</gene>
<comment type="caution">
    <text evidence="1">The sequence shown here is derived from an EMBL/GenBank/DDBJ whole genome shotgun (WGS) entry which is preliminary data.</text>
</comment>
<proteinExistence type="predicted"/>